<dbReference type="PANTHER" id="PTHR30344">
    <property type="entry name" value="6-PHOSPHOGLUCONOLACTONASE-RELATED"/>
    <property type="match status" value="1"/>
</dbReference>
<dbReference type="GO" id="GO:0017057">
    <property type="term" value="F:6-phosphogluconolactonase activity"/>
    <property type="evidence" value="ECO:0007669"/>
    <property type="project" value="TreeGrafter"/>
</dbReference>
<dbReference type="PANTHER" id="PTHR30344:SF1">
    <property type="entry name" value="6-PHOSPHOGLUCONOLACTONASE"/>
    <property type="match status" value="1"/>
</dbReference>
<keyword evidence="4" id="KW-0732">Signal</keyword>
<evidence type="ECO:0000313" key="5">
    <source>
        <dbReference type="EMBL" id="MBB5342977.1"/>
    </source>
</evidence>
<protein>
    <submittedName>
        <fullName evidence="5">6-phosphogluconolactonase (Cycloisomerase 2 family)</fullName>
    </submittedName>
</protein>
<dbReference type="Gene3D" id="2.130.10.10">
    <property type="entry name" value="YVTN repeat-like/Quinoprotein amine dehydrogenase"/>
    <property type="match status" value="2"/>
</dbReference>
<evidence type="ECO:0000256" key="2">
    <source>
        <dbReference type="ARBA" id="ARBA00022526"/>
    </source>
</evidence>
<dbReference type="GO" id="GO:0006006">
    <property type="term" value="P:glucose metabolic process"/>
    <property type="evidence" value="ECO:0007669"/>
    <property type="project" value="UniProtKB-KW"/>
</dbReference>
<accession>A0A7W8N237</accession>
<dbReference type="InterPro" id="IPR015943">
    <property type="entry name" value="WD40/YVTN_repeat-like_dom_sf"/>
</dbReference>
<dbReference type="Pfam" id="PF10282">
    <property type="entry name" value="Lactonase"/>
    <property type="match status" value="2"/>
</dbReference>
<dbReference type="EMBL" id="JACHDZ010000001">
    <property type="protein sequence ID" value="MBB5342977.1"/>
    <property type="molecule type" value="Genomic_DNA"/>
</dbReference>
<dbReference type="SUPFAM" id="SSF63825">
    <property type="entry name" value="YWTD domain"/>
    <property type="match status" value="1"/>
</dbReference>
<proteinExistence type="inferred from homology"/>
<dbReference type="InterPro" id="IPR050282">
    <property type="entry name" value="Cycloisomerase_2"/>
</dbReference>
<name>A0A7W8N237_9BACT</name>
<keyword evidence="2" id="KW-0313">Glucose metabolism</keyword>
<dbReference type="InterPro" id="IPR019405">
    <property type="entry name" value="Lactonase_7-beta_prop"/>
</dbReference>
<comment type="caution">
    <text evidence="5">The sequence shown here is derived from an EMBL/GenBank/DDBJ whole genome shotgun (WGS) entry which is preliminary data.</text>
</comment>
<dbReference type="Proteomes" id="UP000569092">
    <property type="component" value="Unassembled WGS sequence"/>
</dbReference>
<comment type="similarity">
    <text evidence="1">Belongs to the cycloisomerase 2 family.</text>
</comment>
<keyword evidence="2" id="KW-0119">Carbohydrate metabolism</keyword>
<gene>
    <name evidence="5" type="ORF">HDF10_000927</name>
</gene>
<sequence>MSKVSRYAIRRASSLALTVIVLASLGANIGFAQDAQDDDKDAKPPAGAVFAMTNIAARNQIVIFRRANDGTLKAVDRVFTGGSGKGDDFDTQGGLVLRDDHRFLYACNAGSNDISVFAVEGTHLTLIQKIFSGGVVPESLTFHGNLMYVLHGSVADNNISGFTVAPNGILTPLPDSTQALSSPIAVPGVLQFGPKGGVLVVTLKAAQVGVNPGPFVIDTFTVGPDGLASKVMPQKSFGQRPFAATFRSNGILLVAESHNPFPNEAAVSSYNVDPASGALSVISGSVANGQTDSCWILLSKDEHYAYTANFATGNISSFRSNQDGTINLINGAAASLGLTSEPTDIRISADGQFFYVLLRGTGEVAAFRIEDDGSLTPRGRASGGLPANTGASGLAAY</sequence>
<dbReference type="SUPFAM" id="SSF63829">
    <property type="entry name" value="Calcium-dependent phosphotriesterase"/>
    <property type="match status" value="1"/>
</dbReference>
<feature type="region of interest" description="Disordered" evidence="3">
    <location>
        <begin position="378"/>
        <end position="397"/>
    </location>
</feature>
<dbReference type="GO" id="GO:0016853">
    <property type="term" value="F:isomerase activity"/>
    <property type="evidence" value="ECO:0007669"/>
    <property type="project" value="UniProtKB-KW"/>
</dbReference>
<evidence type="ECO:0000256" key="1">
    <source>
        <dbReference type="ARBA" id="ARBA00005564"/>
    </source>
</evidence>
<evidence type="ECO:0000313" key="6">
    <source>
        <dbReference type="Proteomes" id="UP000569092"/>
    </source>
</evidence>
<dbReference type="AlphaFoldDB" id="A0A7W8N237"/>
<organism evidence="5 6">
    <name type="scientific">Tunturiibacter lichenicola</name>
    <dbReference type="NCBI Taxonomy" id="2051959"/>
    <lineage>
        <taxon>Bacteria</taxon>
        <taxon>Pseudomonadati</taxon>
        <taxon>Acidobacteriota</taxon>
        <taxon>Terriglobia</taxon>
        <taxon>Terriglobales</taxon>
        <taxon>Acidobacteriaceae</taxon>
        <taxon>Tunturiibacter</taxon>
    </lineage>
</organism>
<reference evidence="5 6" key="1">
    <citation type="submission" date="2020-08" db="EMBL/GenBank/DDBJ databases">
        <title>Genomic Encyclopedia of Type Strains, Phase IV (KMG-V): Genome sequencing to study the core and pangenomes of soil and plant-associated prokaryotes.</title>
        <authorList>
            <person name="Whitman W."/>
        </authorList>
    </citation>
    <scope>NUCLEOTIDE SEQUENCE [LARGE SCALE GENOMIC DNA]</scope>
    <source>
        <strain evidence="5 6">M8US30</strain>
    </source>
</reference>
<feature type="signal peptide" evidence="4">
    <location>
        <begin position="1"/>
        <end position="32"/>
    </location>
</feature>
<evidence type="ECO:0000256" key="3">
    <source>
        <dbReference type="SAM" id="MobiDB-lite"/>
    </source>
</evidence>
<evidence type="ECO:0000256" key="4">
    <source>
        <dbReference type="SAM" id="SignalP"/>
    </source>
</evidence>
<feature type="chain" id="PRO_5030768941" evidence="4">
    <location>
        <begin position="33"/>
        <end position="397"/>
    </location>
</feature>